<organism evidence="3 4">
    <name type="scientific">Paucidesulfovibrio gracilis DSM 16080</name>
    <dbReference type="NCBI Taxonomy" id="1121449"/>
    <lineage>
        <taxon>Bacteria</taxon>
        <taxon>Pseudomonadati</taxon>
        <taxon>Thermodesulfobacteriota</taxon>
        <taxon>Desulfovibrionia</taxon>
        <taxon>Desulfovibrionales</taxon>
        <taxon>Desulfovibrionaceae</taxon>
        <taxon>Paucidesulfovibrio</taxon>
    </lineage>
</organism>
<dbReference type="Proteomes" id="UP000190027">
    <property type="component" value="Unassembled WGS sequence"/>
</dbReference>
<dbReference type="EMBL" id="FUYC01000009">
    <property type="protein sequence ID" value="SKA86438.1"/>
    <property type="molecule type" value="Genomic_DNA"/>
</dbReference>
<evidence type="ECO:0000313" key="4">
    <source>
        <dbReference type="Proteomes" id="UP000190027"/>
    </source>
</evidence>
<dbReference type="STRING" id="1121449.SAMN02745704_01946"/>
<proteinExistence type="inferred from homology"/>
<dbReference type="CDD" id="cd07361">
    <property type="entry name" value="MEMO_like"/>
    <property type="match status" value="1"/>
</dbReference>
<dbReference type="PANTHER" id="PTHR11060:SF0">
    <property type="entry name" value="PROTEIN MEMO1"/>
    <property type="match status" value="1"/>
</dbReference>
<evidence type="ECO:0000256" key="2">
    <source>
        <dbReference type="HAMAP-Rule" id="MF_00055"/>
    </source>
</evidence>
<gene>
    <name evidence="3" type="ORF">SAMN02745704_01946</name>
</gene>
<reference evidence="3 4" key="1">
    <citation type="submission" date="2017-02" db="EMBL/GenBank/DDBJ databases">
        <authorList>
            <person name="Peterson S.W."/>
        </authorList>
    </citation>
    <scope>NUCLEOTIDE SEQUENCE [LARGE SCALE GENOMIC DNA]</scope>
    <source>
        <strain evidence="3 4">DSM 16080</strain>
    </source>
</reference>
<dbReference type="RefSeq" id="WP_327083017.1">
    <property type="nucleotide sequence ID" value="NZ_FUYC01000009.1"/>
</dbReference>
<protein>
    <recommendedName>
        <fullName evidence="2">MEMO1 family protein SAMN02745704_01946</fullName>
    </recommendedName>
</protein>
<evidence type="ECO:0000256" key="1">
    <source>
        <dbReference type="ARBA" id="ARBA00006315"/>
    </source>
</evidence>
<dbReference type="HAMAP" id="MF_00055">
    <property type="entry name" value="MEMO1"/>
    <property type="match status" value="1"/>
</dbReference>
<keyword evidence="4" id="KW-1185">Reference proteome</keyword>
<sequence>MTMKREPIVAGQFYPADPGILEREVRGYLSQADVSETAEGRTLLAMVPHAGYMFSGGVCGRTLGEARLPRTIVLLGPNHTGLGERMAVWGQGQWELPGGGIPIAESLAQSMVAQVPGCTFDPLAHKREHSLEVVLPFLRCLHPEIQVVPVAVSEPSPESLVSAGRVLGELLAAWEEPVSLVVSSDMSHYVSEKRAHELDRMAIDALRSLEPGLLYETVRRERITMCGVLPMTMGLAAVVTMGAKSARLVSYATSAEVTQDVEQVVGYAGILMD</sequence>
<dbReference type="NCBIfam" id="TIGR04336">
    <property type="entry name" value="AmmeMemoSam_B"/>
    <property type="match status" value="1"/>
</dbReference>
<dbReference type="PANTHER" id="PTHR11060">
    <property type="entry name" value="PROTEIN MEMO1"/>
    <property type="match status" value="1"/>
</dbReference>
<dbReference type="Gene3D" id="3.40.830.10">
    <property type="entry name" value="LigB-like"/>
    <property type="match status" value="1"/>
</dbReference>
<comment type="similarity">
    <text evidence="1 2">Belongs to the MEMO1 family.</text>
</comment>
<dbReference type="Pfam" id="PF01875">
    <property type="entry name" value="Memo"/>
    <property type="match status" value="1"/>
</dbReference>
<dbReference type="SUPFAM" id="SSF53213">
    <property type="entry name" value="LigB-like"/>
    <property type="match status" value="1"/>
</dbReference>
<name>A0A1T4XBB7_9BACT</name>
<dbReference type="InterPro" id="IPR002737">
    <property type="entry name" value="MEMO1_fam"/>
</dbReference>
<accession>A0A1T4XBB7</accession>
<dbReference type="AlphaFoldDB" id="A0A1T4XBB7"/>
<evidence type="ECO:0000313" key="3">
    <source>
        <dbReference type="EMBL" id="SKA86438.1"/>
    </source>
</evidence>